<dbReference type="Proteomes" id="UP000564964">
    <property type="component" value="Unassembled WGS sequence"/>
</dbReference>
<dbReference type="AlphaFoldDB" id="A0A7J4JJM0"/>
<accession>A0A7J4JJM0</accession>
<evidence type="ECO:0000313" key="3">
    <source>
        <dbReference type="Proteomes" id="UP000564964"/>
    </source>
</evidence>
<gene>
    <name evidence="1" type="ORF">HA252_06615</name>
    <name evidence="2" type="ORF">J4203_01830</name>
</gene>
<reference evidence="3" key="1">
    <citation type="journal article" date="2020" name="bioRxiv">
        <title>A rank-normalized archaeal taxonomy based on genome phylogeny resolves widespread incomplete and uneven classifications.</title>
        <authorList>
            <person name="Rinke C."/>
            <person name="Chuvochina M."/>
            <person name="Mussig A.J."/>
            <person name="Chaumeil P.-A."/>
            <person name="Waite D.W."/>
            <person name="Whitman W.B."/>
            <person name="Parks D.H."/>
            <person name="Hugenholtz P."/>
        </authorList>
    </citation>
    <scope>NUCLEOTIDE SEQUENCE [LARGE SCALE GENOMIC DNA]</scope>
</reference>
<proteinExistence type="predicted"/>
<sequence>MATNKSQDKKDFLIGIRKKIGASVSAAPVWLMRKAGKRLYNKRGNRHWKQTQLGKLFKRKMKEQGKKAE</sequence>
<organism evidence="1 3">
    <name type="scientific">Candidatus Iainarchaeum sp</name>
    <dbReference type="NCBI Taxonomy" id="3101447"/>
    <lineage>
        <taxon>Archaea</taxon>
        <taxon>Candidatus Iainarchaeota</taxon>
        <taxon>Candidatus Iainarchaeia</taxon>
        <taxon>Candidatus Iainarchaeales</taxon>
        <taxon>Candidatus Iainarchaeaceae</taxon>
        <taxon>Candidatus Iainarchaeum</taxon>
    </lineage>
</organism>
<evidence type="ECO:0000313" key="2">
    <source>
        <dbReference type="EMBL" id="MBS3062586.1"/>
    </source>
</evidence>
<dbReference type="EMBL" id="DUGH01000158">
    <property type="protein sequence ID" value="HIH17050.1"/>
    <property type="molecule type" value="Genomic_DNA"/>
</dbReference>
<protein>
    <recommendedName>
        <fullName evidence="4">50S ribosomal protein L39e</fullName>
    </recommendedName>
</protein>
<dbReference type="EMBL" id="JAGVWE010000002">
    <property type="protein sequence ID" value="MBS3062586.1"/>
    <property type="molecule type" value="Genomic_DNA"/>
</dbReference>
<reference evidence="2" key="3">
    <citation type="submission" date="2021-05" db="EMBL/GenBank/DDBJ databases">
        <title>Protein family content uncovers lineage relationships and bacterial pathway maintenance mechanisms in DPANN archaea.</title>
        <authorList>
            <person name="Castelle C.J."/>
            <person name="Meheust R."/>
            <person name="Jaffe A.L."/>
            <person name="Seitz K."/>
            <person name="Gong X."/>
            <person name="Baker B.J."/>
            <person name="Banfield J.F."/>
        </authorList>
    </citation>
    <scope>NUCLEOTIDE SEQUENCE</scope>
    <source>
        <strain evidence="2">RIFCSPLOWO2_01_FULL_58_19</strain>
    </source>
</reference>
<name>A0A7J4JJM0_9ARCH</name>
<dbReference type="Proteomes" id="UP000678237">
    <property type="component" value="Unassembled WGS sequence"/>
</dbReference>
<dbReference type="Gene3D" id="1.10.1620.10">
    <property type="entry name" value="Ribosomal protein L39e"/>
    <property type="match status" value="1"/>
</dbReference>
<reference evidence="2" key="2">
    <citation type="submission" date="2021-03" db="EMBL/GenBank/DDBJ databases">
        <authorList>
            <person name="Jaffe A."/>
        </authorList>
    </citation>
    <scope>NUCLEOTIDE SEQUENCE</scope>
    <source>
        <strain evidence="2">RIFCSPLOWO2_01_FULL_58_19</strain>
    </source>
</reference>
<dbReference type="InterPro" id="IPR023626">
    <property type="entry name" value="Ribosomal_eL39_dom_sf"/>
</dbReference>
<evidence type="ECO:0008006" key="4">
    <source>
        <dbReference type="Google" id="ProtNLM"/>
    </source>
</evidence>
<evidence type="ECO:0000313" key="1">
    <source>
        <dbReference type="EMBL" id="HIH17050.1"/>
    </source>
</evidence>
<comment type="caution">
    <text evidence="1">The sequence shown here is derived from an EMBL/GenBank/DDBJ whole genome shotgun (WGS) entry which is preliminary data.</text>
</comment>